<dbReference type="Proteomes" id="UP000246085">
    <property type="component" value="Chromosome BRAD3257"/>
</dbReference>
<dbReference type="AlphaFoldDB" id="A0A2U3PVU2"/>
<sequence length="105" mass="11723">MGDLARRGQALRPRLLIARRVTTASTRPTYGLGNRFDGNNVNTLDIACRRYVACAQSLRDELTRFVVWSGPLKLLGFVTVTRSSIPQTRKFSLVAWAELPGIDQC</sequence>
<evidence type="ECO:0000313" key="2">
    <source>
        <dbReference type="Proteomes" id="UP000246085"/>
    </source>
</evidence>
<dbReference type="EMBL" id="LS398110">
    <property type="protein sequence ID" value="SPP93281.1"/>
    <property type="molecule type" value="Genomic_DNA"/>
</dbReference>
<evidence type="ECO:0000313" key="1">
    <source>
        <dbReference type="EMBL" id="SPP93281.1"/>
    </source>
</evidence>
<organism evidence="1 2">
    <name type="scientific">Bradyrhizobium vignae</name>
    <dbReference type="NCBI Taxonomy" id="1549949"/>
    <lineage>
        <taxon>Bacteria</taxon>
        <taxon>Pseudomonadati</taxon>
        <taxon>Pseudomonadota</taxon>
        <taxon>Alphaproteobacteria</taxon>
        <taxon>Hyphomicrobiales</taxon>
        <taxon>Nitrobacteraceae</taxon>
        <taxon>Bradyrhizobium</taxon>
    </lineage>
</organism>
<name>A0A2U3PVU2_9BRAD</name>
<proteinExistence type="predicted"/>
<gene>
    <name evidence="1" type="ORF">BRAD3257_2202</name>
</gene>
<dbReference type="KEGG" id="bvz:BRAD3257_2202"/>
<protein>
    <submittedName>
        <fullName evidence="1">Uncharacterized protein</fullName>
    </submittedName>
</protein>
<accession>A0A2U3PVU2</accession>
<reference evidence="1 2" key="1">
    <citation type="submission" date="2018-03" db="EMBL/GenBank/DDBJ databases">
        <authorList>
            <person name="Gully D."/>
        </authorList>
    </citation>
    <scope>NUCLEOTIDE SEQUENCE [LARGE SCALE GENOMIC DNA]</scope>
    <source>
        <strain evidence="1">ORS3257</strain>
    </source>
</reference>